<dbReference type="AlphaFoldDB" id="A0A0E9QFI1"/>
<evidence type="ECO:0000313" key="1">
    <source>
        <dbReference type="EMBL" id="JAH15549.1"/>
    </source>
</evidence>
<protein>
    <submittedName>
        <fullName evidence="1">Uncharacterized protein</fullName>
    </submittedName>
</protein>
<reference evidence="1" key="1">
    <citation type="submission" date="2014-11" db="EMBL/GenBank/DDBJ databases">
        <authorList>
            <person name="Amaro Gonzalez C."/>
        </authorList>
    </citation>
    <scope>NUCLEOTIDE SEQUENCE</scope>
</reference>
<name>A0A0E9QFI1_ANGAN</name>
<proteinExistence type="predicted"/>
<sequence length="22" mass="2759">MTHMPFIYDKLIKLTKKKFFKT</sequence>
<dbReference type="EMBL" id="GBXM01093028">
    <property type="protein sequence ID" value="JAH15549.1"/>
    <property type="molecule type" value="Transcribed_RNA"/>
</dbReference>
<accession>A0A0E9QFI1</accession>
<organism evidence="1">
    <name type="scientific">Anguilla anguilla</name>
    <name type="common">European freshwater eel</name>
    <name type="synonym">Muraena anguilla</name>
    <dbReference type="NCBI Taxonomy" id="7936"/>
    <lineage>
        <taxon>Eukaryota</taxon>
        <taxon>Metazoa</taxon>
        <taxon>Chordata</taxon>
        <taxon>Craniata</taxon>
        <taxon>Vertebrata</taxon>
        <taxon>Euteleostomi</taxon>
        <taxon>Actinopterygii</taxon>
        <taxon>Neopterygii</taxon>
        <taxon>Teleostei</taxon>
        <taxon>Anguilliformes</taxon>
        <taxon>Anguillidae</taxon>
        <taxon>Anguilla</taxon>
    </lineage>
</organism>
<reference evidence="1" key="2">
    <citation type="journal article" date="2015" name="Fish Shellfish Immunol.">
        <title>Early steps in the European eel (Anguilla anguilla)-Vibrio vulnificus interaction in the gills: Role of the RtxA13 toxin.</title>
        <authorList>
            <person name="Callol A."/>
            <person name="Pajuelo D."/>
            <person name="Ebbesson L."/>
            <person name="Teles M."/>
            <person name="MacKenzie S."/>
            <person name="Amaro C."/>
        </authorList>
    </citation>
    <scope>NUCLEOTIDE SEQUENCE</scope>
</reference>